<sequence>MASTPPRARRTSIGASLAVAVATLLAVLSPSPASAAVVFADGFENPVIFNDFTTFAAGQQLGPWTVAAGTVDLTRDWQHAEGNQSLDLNGYSPGAVARSLPTTVLTTYRVRFALAGNPDNGPVVTSGTVTANGQTIDDLTFDTTGQSPSDMGYVYRTAYFTNVLSHSTTLRFTSTTPGAFGPVVDAVRVESCLLVVCPASATRTAIRIS</sequence>
<dbReference type="EMBL" id="BONW01000042">
    <property type="protein sequence ID" value="GIG92229.1"/>
    <property type="molecule type" value="Genomic_DNA"/>
</dbReference>
<dbReference type="InterPro" id="IPR006311">
    <property type="entry name" value="TAT_signal"/>
</dbReference>
<evidence type="ECO:0000259" key="2">
    <source>
        <dbReference type="Pfam" id="PF04862"/>
    </source>
</evidence>
<dbReference type="Proteomes" id="UP000646749">
    <property type="component" value="Unassembled WGS sequence"/>
</dbReference>
<comment type="caution">
    <text evidence="3">The sequence shown here is derived from an EMBL/GenBank/DDBJ whole genome shotgun (WGS) entry which is preliminary data.</text>
</comment>
<evidence type="ECO:0000313" key="3">
    <source>
        <dbReference type="EMBL" id="GIG92229.1"/>
    </source>
</evidence>
<dbReference type="InterPro" id="IPR006946">
    <property type="entry name" value="DGR2-like_dom"/>
</dbReference>
<evidence type="ECO:0000313" key="4">
    <source>
        <dbReference type="Proteomes" id="UP000646749"/>
    </source>
</evidence>
<keyword evidence="1" id="KW-0732">Signal</keyword>
<keyword evidence="4" id="KW-1185">Reference proteome</keyword>
<proteinExistence type="predicted"/>
<feature type="chain" id="PRO_5045866624" description="DUF642 domain-containing protein" evidence="1">
    <location>
        <begin position="36"/>
        <end position="209"/>
    </location>
</feature>
<name>A0ABQ4EBZ1_9ACTN</name>
<feature type="signal peptide" evidence="1">
    <location>
        <begin position="1"/>
        <end position="35"/>
    </location>
</feature>
<reference evidence="3 4" key="1">
    <citation type="submission" date="2021-01" db="EMBL/GenBank/DDBJ databases">
        <title>Whole genome shotgun sequence of Plantactinospora endophytica NBRC 110450.</title>
        <authorList>
            <person name="Komaki H."/>
            <person name="Tamura T."/>
        </authorList>
    </citation>
    <scope>NUCLEOTIDE SEQUENCE [LARGE SCALE GENOMIC DNA]</scope>
    <source>
        <strain evidence="3 4">NBRC 110450</strain>
    </source>
</reference>
<dbReference type="Pfam" id="PF04862">
    <property type="entry name" value="DUF642"/>
    <property type="match status" value="1"/>
</dbReference>
<gene>
    <name evidence="3" type="ORF">Pen02_71650</name>
</gene>
<organism evidence="3 4">
    <name type="scientific">Plantactinospora endophytica</name>
    <dbReference type="NCBI Taxonomy" id="673535"/>
    <lineage>
        <taxon>Bacteria</taxon>
        <taxon>Bacillati</taxon>
        <taxon>Actinomycetota</taxon>
        <taxon>Actinomycetes</taxon>
        <taxon>Micromonosporales</taxon>
        <taxon>Micromonosporaceae</taxon>
        <taxon>Plantactinospora</taxon>
    </lineage>
</organism>
<dbReference type="RefSeq" id="WP_203870582.1">
    <property type="nucleotide sequence ID" value="NZ_BONW01000042.1"/>
</dbReference>
<protein>
    <recommendedName>
        <fullName evidence="2">DUF642 domain-containing protein</fullName>
    </recommendedName>
</protein>
<accession>A0ABQ4EBZ1</accession>
<evidence type="ECO:0000256" key="1">
    <source>
        <dbReference type="SAM" id="SignalP"/>
    </source>
</evidence>
<feature type="domain" description="DUF642" evidence="2">
    <location>
        <begin position="51"/>
        <end position="189"/>
    </location>
</feature>
<dbReference type="PROSITE" id="PS51318">
    <property type="entry name" value="TAT"/>
    <property type="match status" value="1"/>
</dbReference>